<accession>A0A014LYJ6</accession>
<protein>
    <recommendedName>
        <fullName evidence="3">UDP-N-acetyl-D-mannosaminuronic acid transferase</fullName>
        <shortName evidence="3">UDP-ManNAcA transferase</shortName>
        <ecNumber evidence="3">2.4.1.180</ecNumber>
    </recommendedName>
</protein>
<dbReference type="EMBL" id="JFHN01000055">
    <property type="protein sequence ID" value="EXU74656.1"/>
    <property type="molecule type" value="Genomic_DNA"/>
</dbReference>
<evidence type="ECO:0000256" key="1">
    <source>
        <dbReference type="ARBA" id="ARBA00022676"/>
    </source>
</evidence>
<keyword evidence="1 3" id="KW-0328">Glycosyltransferase</keyword>
<dbReference type="HAMAP" id="MF_01001">
    <property type="entry name" value="WecG_RffM"/>
    <property type="match status" value="1"/>
</dbReference>
<comment type="similarity">
    <text evidence="3">Belongs to the glycosyltransferase 26 family.</text>
</comment>
<dbReference type="CDD" id="cd06533">
    <property type="entry name" value="Glyco_transf_WecG_TagA"/>
    <property type="match status" value="1"/>
</dbReference>
<dbReference type="NCBIfam" id="TIGR00696">
    <property type="entry name" value="wecG_tagA_cpsF"/>
    <property type="match status" value="1"/>
</dbReference>
<proteinExistence type="inferred from homology"/>
<comment type="function">
    <text evidence="3">Catalyzes the synthesis of Und-PP-GlcNAc-ManNAcA (Lipid II), the second lipid-linked intermediate involved in enterobacterial common antigen (ECA) synthesis.</text>
</comment>
<dbReference type="InterPro" id="IPR004629">
    <property type="entry name" value="WecG_TagA_CpsF"/>
</dbReference>
<dbReference type="OrthoDB" id="9808602at2"/>
<dbReference type="RefSeq" id="WP_034938939.1">
    <property type="nucleotide sequence ID" value="NZ_JFHN01000055.1"/>
</dbReference>
<dbReference type="Pfam" id="PF03808">
    <property type="entry name" value="Glyco_tran_WecG"/>
    <property type="match status" value="1"/>
</dbReference>
<dbReference type="NCBIfam" id="NF002980">
    <property type="entry name" value="PRK03692.1"/>
    <property type="match status" value="1"/>
</dbReference>
<evidence type="ECO:0000256" key="3">
    <source>
        <dbReference type="HAMAP-Rule" id="MF_01001"/>
    </source>
</evidence>
<keyword evidence="5" id="KW-1185">Reference proteome</keyword>
<dbReference type="STRING" id="69222.BG55_15535"/>
<sequence length="246" mass="27519">MDIPSLVPQYQIRGITLLGFSDMAGMLDYLCQEGTVRTGTLVAINAEKVLTAESQPEIQQLIAAAEYKYPDGISIVRSIRKKYAGARVARIAGADLWQALMERAGREGTPVFLVGGKPAVLNQTADKLRRQWNVNIVGVQDGYFTPVESEALFARIAASGAKIVTVAMGSPRQEILMRDCKAVYPQALYMGVGGTYDVFTGHVKRAPKIWQKMGLEWLYRLISQPSRLRRQLRLLKYLNYHWRGEL</sequence>
<evidence type="ECO:0000256" key="2">
    <source>
        <dbReference type="ARBA" id="ARBA00022679"/>
    </source>
</evidence>
<keyword evidence="2 3" id="KW-0808">Transferase</keyword>
<dbReference type="Proteomes" id="UP000019918">
    <property type="component" value="Unassembled WGS sequence"/>
</dbReference>
<reference evidence="4 5" key="1">
    <citation type="submission" date="2014-02" db="EMBL/GenBank/DDBJ databases">
        <title>Draft genome of Erwinia mallotivora strain BT-MARDI, a papaya dieback pathogen.</title>
        <authorList>
            <person name="Redzuan R."/>
            <person name="Abu Bakar N."/>
            <person name="Badrun R."/>
            <person name="Mohd Raih M.F."/>
            <person name="Rozano L."/>
            <person name="Mat Amin N."/>
        </authorList>
    </citation>
    <scope>NUCLEOTIDE SEQUENCE [LARGE SCALE GENOMIC DNA]</scope>
    <source>
        <strain evidence="4 5">BT-MARDI</strain>
    </source>
</reference>
<dbReference type="GO" id="GO:0047241">
    <property type="term" value="F:lipopolysaccharide N-acetylmannosaminouronosyltransferase activity"/>
    <property type="evidence" value="ECO:0007669"/>
    <property type="project" value="UniProtKB-UniRule"/>
</dbReference>
<dbReference type="GO" id="GO:0009246">
    <property type="term" value="P:enterobacterial common antigen biosynthetic process"/>
    <property type="evidence" value="ECO:0007669"/>
    <property type="project" value="UniProtKB-UniRule"/>
</dbReference>
<dbReference type="InterPro" id="IPR023085">
    <property type="entry name" value="UDP-ManNAcA_Trfase_WecG"/>
</dbReference>
<dbReference type="PANTHER" id="PTHR34136">
    <property type="match status" value="1"/>
</dbReference>
<dbReference type="UniPathway" id="UPA00566"/>
<dbReference type="AlphaFoldDB" id="A0A014LYJ6"/>
<comment type="catalytic activity">
    <reaction evidence="3">
        <text>UDP-N-acetyl-alpha-D-mannosaminouronate + N-acetyl-alpha-D-glucosaminyl-di-trans,octa-cis-undecaprenyl diphosphate = beta-D-ManNAcA-(1-&gt;4)-alpha-D-GlcNAc-di-trans,octa-cis-undecaprenyl diphosphate + UDP + H(+)</text>
        <dbReference type="Rhea" id="RHEA:28366"/>
        <dbReference type="ChEBI" id="CHEBI:15378"/>
        <dbReference type="ChEBI" id="CHEBI:58223"/>
        <dbReference type="ChEBI" id="CHEBI:61495"/>
        <dbReference type="ChEBI" id="CHEBI:62959"/>
        <dbReference type="ChEBI" id="CHEBI:70731"/>
        <dbReference type="EC" id="2.4.1.180"/>
    </reaction>
</comment>
<comment type="pathway">
    <text evidence="3">Bacterial outer membrane biogenesis; enterobacterial common antigen biosynthesis.</text>
</comment>
<gene>
    <name evidence="3" type="primary">wecG</name>
    <name evidence="3" type="synonym">rffM</name>
    <name evidence="4" type="ORF">BG55_15535</name>
</gene>
<evidence type="ECO:0000313" key="4">
    <source>
        <dbReference type="EMBL" id="EXU74656.1"/>
    </source>
</evidence>
<dbReference type="PANTHER" id="PTHR34136:SF1">
    <property type="entry name" value="UDP-N-ACETYL-D-MANNOSAMINURONIC ACID TRANSFERASE"/>
    <property type="match status" value="1"/>
</dbReference>
<evidence type="ECO:0000313" key="5">
    <source>
        <dbReference type="Proteomes" id="UP000019918"/>
    </source>
</evidence>
<comment type="caution">
    <text evidence="4">The sequence shown here is derived from an EMBL/GenBank/DDBJ whole genome shotgun (WGS) entry which is preliminary data.</text>
</comment>
<dbReference type="PATRIC" id="fig|69222.5.peg.3178"/>
<name>A0A014LYJ6_9GAMM</name>
<dbReference type="EC" id="2.4.1.180" evidence="3"/>
<organism evidence="4 5">
    <name type="scientific">Erwinia mallotivora</name>
    <dbReference type="NCBI Taxonomy" id="69222"/>
    <lineage>
        <taxon>Bacteria</taxon>
        <taxon>Pseudomonadati</taxon>
        <taxon>Pseudomonadota</taxon>
        <taxon>Gammaproteobacteria</taxon>
        <taxon>Enterobacterales</taxon>
        <taxon>Erwiniaceae</taxon>
        <taxon>Erwinia</taxon>
    </lineage>
</organism>